<organism evidence="1 2">
    <name type="scientific">Conexibacter stalactiti</name>
    <dbReference type="NCBI Taxonomy" id="1940611"/>
    <lineage>
        <taxon>Bacteria</taxon>
        <taxon>Bacillati</taxon>
        <taxon>Actinomycetota</taxon>
        <taxon>Thermoleophilia</taxon>
        <taxon>Solirubrobacterales</taxon>
        <taxon>Conexibacteraceae</taxon>
        <taxon>Conexibacter</taxon>
    </lineage>
</organism>
<evidence type="ECO:0008006" key="3">
    <source>
        <dbReference type="Google" id="ProtNLM"/>
    </source>
</evidence>
<dbReference type="InterPro" id="IPR042100">
    <property type="entry name" value="Bug_dom1"/>
</dbReference>
<keyword evidence="2" id="KW-1185">Reference proteome</keyword>
<proteinExistence type="predicted"/>
<comment type="caution">
    <text evidence="1">The sequence shown here is derived from an EMBL/GenBank/DDBJ whole genome shotgun (WGS) entry which is preliminary data.</text>
</comment>
<dbReference type="EMBL" id="JAWSTH010000046">
    <property type="protein sequence ID" value="MDW5596076.1"/>
    <property type="molecule type" value="Genomic_DNA"/>
</dbReference>
<name>A0ABU4HRZ5_9ACTN</name>
<dbReference type="Gene3D" id="3.40.190.150">
    <property type="entry name" value="Bordetella uptake gene, domain 1"/>
    <property type="match status" value="1"/>
</dbReference>
<dbReference type="Proteomes" id="UP001284601">
    <property type="component" value="Unassembled WGS sequence"/>
</dbReference>
<dbReference type="Gene3D" id="3.40.190.10">
    <property type="entry name" value="Periplasmic binding protein-like II"/>
    <property type="match status" value="1"/>
</dbReference>
<evidence type="ECO:0000313" key="1">
    <source>
        <dbReference type="EMBL" id="MDW5596076.1"/>
    </source>
</evidence>
<protein>
    <recommendedName>
        <fullName evidence="3">ABC transporter substrate-binding protein</fullName>
    </recommendedName>
</protein>
<reference evidence="2" key="1">
    <citation type="submission" date="2023-07" db="EMBL/GenBank/DDBJ databases">
        <title>Conexibacter stalactiti sp. nov., isolated from stalactites in a lava cave and emended description of the genus Conexibacter.</title>
        <authorList>
            <person name="Lee S.D."/>
        </authorList>
    </citation>
    <scope>NUCLEOTIDE SEQUENCE [LARGE SCALE GENOMIC DNA]</scope>
    <source>
        <strain evidence="2">KCTC 39840</strain>
    </source>
</reference>
<accession>A0ABU4HRZ5</accession>
<sequence length="354" mass="36587">MVLLLACAMVATDFVRHPFQGAAPGDAASGRRDVTLWLAGTDAGTVPARLARAAARQLGEPGASARVETVRGGSSAAVLAVLDDEAGTSAPLLVVHAGTLADLARERGDAGLPGVPEQARRATRLLRAARPLALLADDTLVVASSARSGPRTPAALLASLRRAPGRLVFGIGGDAWSYMALAGFVSSANASGRVPYRVVPAIGSDVALAERDVDVVLAPASELHGQTTRGALRPLAQSDRGPRVDRRLRVGPAVGADAALPPLADLLADDGPVAHAHRWVALVAPATLPARERRALSPRLRALVRSRAWARVLRRTGLGRAPASTPARTVARAWTETDALTTAAARVDRLAVSP</sequence>
<gene>
    <name evidence="1" type="ORF">R7226_17145</name>
</gene>
<dbReference type="RefSeq" id="WP_318598454.1">
    <property type="nucleotide sequence ID" value="NZ_JAWSTH010000046.1"/>
</dbReference>
<evidence type="ECO:0000313" key="2">
    <source>
        <dbReference type="Proteomes" id="UP001284601"/>
    </source>
</evidence>
<reference evidence="1 2" key="2">
    <citation type="submission" date="2023-10" db="EMBL/GenBank/DDBJ databases">
        <authorList>
            <person name="Han X.F."/>
        </authorList>
    </citation>
    <scope>NUCLEOTIDE SEQUENCE [LARGE SCALE GENOMIC DNA]</scope>
    <source>
        <strain evidence="1 2">KCTC 39840</strain>
    </source>
</reference>